<dbReference type="EMBL" id="PKSL01000155">
    <property type="protein sequence ID" value="POW01638.1"/>
    <property type="molecule type" value="Genomic_DNA"/>
</dbReference>
<dbReference type="VEuPathDB" id="FungiDB:PSTT_12343"/>
<dbReference type="Proteomes" id="UP000239156">
    <property type="component" value="Unassembled WGS sequence"/>
</dbReference>
<gene>
    <name evidence="2" type="ORF">PSTT_12343</name>
</gene>
<accession>A0A2S4UWJ4</accession>
<keyword evidence="3" id="KW-1185">Reference proteome</keyword>
<feature type="compositionally biased region" description="Low complexity" evidence="1">
    <location>
        <begin position="43"/>
        <end position="52"/>
    </location>
</feature>
<reference evidence="2" key="1">
    <citation type="submission" date="2017-12" db="EMBL/GenBank/DDBJ databases">
        <title>Gene loss provides genomic basis for host adaptation in cereal stripe rust fungi.</title>
        <authorList>
            <person name="Xia C."/>
        </authorList>
    </citation>
    <scope>NUCLEOTIDE SEQUENCE [LARGE SCALE GENOMIC DNA]</scope>
    <source>
        <strain evidence="2">93-210</strain>
    </source>
</reference>
<evidence type="ECO:0000313" key="3">
    <source>
        <dbReference type="Proteomes" id="UP000239156"/>
    </source>
</evidence>
<proteinExistence type="predicted"/>
<protein>
    <recommendedName>
        <fullName evidence="4">OTU domain-containing protein</fullName>
    </recommendedName>
</protein>
<feature type="compositionally biased region" description="Basic and acidic residues" evidence="1">
    <location>
        <begin position="26"/>
        <end position="37"/>
    </location>
</feature>
<evidence type="ECO:0000313" key="2">
    <source>
        <dbReference type="EMBL" id="POW01638.1"/>
    </source>
</evidence>
<name>A0A2S4UWJ4_9BASI</name>
<evidence type="ECO:0008006" key="4">
    <source>
        <dbReference type="Google" id="ProtNLM"/>
    </source>
</evidence>
<feature type="region of interest" description="Disordered" evidence="1">
    <location>
        <begin position="1"/>
        <end position="68"/>
    </location>
</feature>
<sequence length="116" mass="12333">MRKRRIDNEEDGSQSGSQCDENLVNHIDERTAGKNELGEEAAGELGLDGNLATDGDSANEGGLNHPVKPDYISQIPKHIQTIKDVFDPTADGNCGFRVLQGPSATPRMGGARSGKS</sequence>
<comment type="caution">
    <text evidence="2">The sequence shown here is derived from an EMBL/GenBank/DDBJ whole genome shotgun (WGS) entry which is preliminary data.</text>
</comment>
<organism evidence="2 3">
    <name type="scientific">Puccinia striiformis</name>
    <dbReference type="NCBI Taxonomy" id="27350"/>
    <lineage>
        <taxon>Eukaryota</taxon>
        <taxon>Fungi</taxon>
        <taxon>Dikarya</taxon>
        <taxon>Basidiomycota</taxon>
        <taxon>Pucciniomycotina</taxon>
        <taxon>Pucciniomycetes</taxon>
        <taxon>Pucciniales</taxon>
        <taxon>Pucciniaceae</taxon>
        <taxon>Puccinia</taxon>
    </lineage>
</organism>
<evidence type="ECO:0000256" key="1">
    <source>
        <dbReference type="SAM" id="MobiDB-lite"/>
    </source>
</evidence>
<feature type="region of interest" description="Disordered" evidence="1">
    <location>
        <begin position="97"/>
        <end position="116"/>
    </location>
</feature>
<dbReference type="AlphaFoldDB" id="A0A2S4UWJ4"/>